<dbReference type="Proteomes" id="UP000509302">
    <property type="component" value="Chromosome"/>
</dbReference>
<organism evidence="2 3">
    <name type="scientific">Costertonia aggregata</name>
    <dbReference type="NCBI Taxonomy" id="343403"/>
    <lineage>
        <taxon>Bacteria</taxon>
        <taxon>Pseudomonadati</taxon>
        <taxon>Bacteroidota</taxon>
        <taxon>Flavobacteriia</taxon>
        <taxon>Flavobacteriales</taxon>
        <taxon>Flavobacteriaceae</taxon>
        <taxon>Costertonia</taxon>
    </lineage>
</organism>
<feature type="transmembrane region" description="Helical" evidence="1">
    <location>
        <begin position="120"/>
        <end position="141"/>
    </location>
</feature>
<evidence type="ECO:0000313" key="3">
    <source>
        <dbReference type="Proteomes" id="UP000509302"/>
    </source>
</evidence>
<name>A0A7H9AML9_9FLAO</name>
<dbReference type="KEGG" id="cagg:HYG79_04375"/>
<feature type="transmembrane region" description="Helical" evidence="1">
    <location>
        <begin position="74"/>
        <end position="93"/>
    </location>
</feature>
<keyword evidence="1" id="KW-0812">Transmembrane</keyword>
<gene>
    <name evidence="2" type="ORF">HYG79_04375</name>
</gene>
<feature type="transmembrane region" description="Helical" evidence="1">
    <location>
        <begin position="43"/>
        <end position="62"/>
    </location>
</feature>
<protein>
    <submittedName>
        <fullName evidence="2">Uncharacterized protein</fullName>
    </submittedName>
</protein>
<sequence>MHKIIKIILIAVGVVGAILWTQLPDGDAPMGEAVQSGPMNFMFILTYLLIAIAVLASVIFGLKNLFSTSGSLKKALFAIGGLAIVVAVSYGLASGTDISVDAMANRGIETSESTIKTIGMGLNVFFILTIVAVGLMLWGGLKKLTSK</sequence>
<evidence type="ECO:0000256" key="1">
    <source>
        <dbReference type="SAM" id="Phobius"/>
    </source>
</evidence>
<dbReference type="EMBL" id="CP058595">
    <property type="protein sequence ID" value="QLG44613.1"/>
    <property type="molecule type" value="Genomic_DNA"/>
</dbReference>
<feature type="transmembrane region" description="Helical" evidence="1">
    <location>
        <begin position="7"/>
        <end position="23"/>
    </location>
</feature>
<keyword evidence="1" id="KW-1133">Transmembrane helix</keyword>
<evidence type="ECO:0000313" key="2">
    <source>
        <dbReference type="EMBL" id="QLG44613.1"/>
    </source>
</evidence>
<reference evidence="2 3" key="1">
    <citation type="journal article" date="2006" name="Int. J. Syst. Evol. Microbiol.">
        <title>Costertonia aggregata gen. nov., sp. nov., a mesophilic marine bacterium of the family Flavobacteriaceae, isolated from a mature biofilm.</title>
        <authorList>
            <person name="Kwon K.K."/>
            <person name="Lee Y.K."/>
            <person name="Lee H.K."/>
        </authorList>
    </citation>
    <scope>NUCLEOTIDE SEQUENCE [LARGE SCALE GENOMIC DNA]</scope>
    <source>
        <strain evidence="2 3">KCCM 42265</strain>
    </source>
</reference>
<dbReference type="AlphaFoldDB" id="A0A7H9AML9"/>
<keyword evidence="3" id="KW-1185">Reference proteome</keyword>
<dbReference type="RefSeq" id="WP_179240947.1">
    <property type="nucleotide sequence ID" value="NZ_CP058595.1"/>
</dbReference>
<keyword evidence="1" id="KW-0472">Membrane</keyword>
<accession>A0A7H9AML9</accession>
<proteinExistence type="predicted"/>